<dbReference type="EC" id="2.3.-.-" evidence="4"/>
<dbReference type="EMBL" id="CP126980">
    <property type="protein sequence ID" value="WIM93506.1"/>
    <property type="molecule type" value="Genomic_DNA"/>
</dbReference>
<feature type="compositionally biased region" description="Low complexity" evidence="1">
    <location>
        <begin position="1"/>
        <end position="17"/>
    </location>
</feature>
<feature type="transmembrane region" description="Helical" evidence="2">
    <location>
        <begin position="26"/>
        <end position="45"/>
    </location>
</feature>
<evidence type="ECO:0000256" key="1">
    <source>
        <dbReference type="SAM" id="MobiDB-lite"/>
    </source>
</evidence>
<dbReference type="InterPro" id="IPR050879">
    <property type="entry name" value="Acyltransferase_3"/>
</dbReference>
<keyword evidence="2" id="KW-1133">Transmembrane helix</keyword>
<evidence type="ECO:0000256" key="2">
    <source>
        <dbReference type="SAM" id="Phobius"/>
    </source>
</evidence>
<gene>
    <name evidence="4" type="ORF">ACTOB_005486</name>
</gene>
<feature type="transmembrane region" description="Helical" evidence="2">
    <location>
        <begin position="237"/>
        <end position="255"/>
    </location>
</feature>
<proteinExistence type="predicted"/>
<feature type="transmembrane region" description="Helical" evidence="2">
    <location>
        <begin position="160"/>
        <end position="182"/>
    </location>
</feature>
<dbReference type="Pfam" id="PF01757">
    <property type="entry name" value="Acyl_transf_3"/>
    <property type="match status" value="1"/>
</dbReference>
<organism evidence="4 5">
    <name type="scientific">Actinoplanes oblitus</name>
    <dbReference type="NCBI Taxonomy" id="3040509"/>
    <lineage>
        <taxon>Bacteria</taxon>
        <taxon>Bacillati</taxon>
        <taxon>Actinomycetota</taxon>
        <taxon>Actinomycetes</taxon>
        <taxon>Micromonosporales</taxon>
        <taxon>Micromonosporaceae</taxon>
        <taxon>Actinoplanes</taxon>
    </lineage>
</organism>
<evidence type="ECO:0000259" key="3">
    <source>
        <dbReference type="Pfam" id="PF01757"/>
    </source>
</evidence>
<feature type="transmembrane region" description="Helical" evidence="2">
    <location>
        <begin position="294"/>
        <end position="313"/>
    </location>
</feature>
<evidence type="ECO:0000313" key="4">
    <source>
        <dbReference type="EMBL" id="WIM93506.1"/>
    </source>
</evidence>
<dbReference type="InterPro" id="IPR002656">
    <property type="entry name" value="Acyl_transf_3_dom"/>
</dbReference>
<dbReference type="GO" id="GO:0016746">
    <property type="term" value="F:acyltransferase activity"/>
    <property type="evidence" value="ECO:0007669"/>
    <property type="project" value="UniProtKB-KW"/>
</dbReference>
<sequence>MTTVTRARPAPLAPDGARPGRRAPRLVALDGLRLLCALAVAGYHFGDSWWLDGVHPPAYHLPAAAPVLIYGFLGVEAFFLISGFVILMSGWGRTVRQFAASRAARLYPAFWAGVLITTVVTAVLPIDGGLPFARLPGRGDVLVNLTMLAEPLNTPLVDTVYWTLWCELRFYLIVACLIAGGLTDRRVKVFATGWLLAALVLPAFPGAVLAQVVMPDFAPYFIAGMTMFLLRRNRRDPWLWGLLAACWLFALHLVHQRALDLKPGFPVPAWPAPLALTVVFLILLAVALGATDRLTLRGLGTAGALTYPFYLLHQRAGYSLIRTLHTETGWRPSLVIGCVVGILLGTAWVVHRLVERPLAPRLRRILGGRPEKDVAVAALPNMRGL</sequence>
<reference evidence="4 5" key="1">
    <citation type="submission" date="2023-06" db="EMBL/GenBank/DDBJ databases">
        <authorList>
            <person name="Yushchuk O."/>
            <person name="Binda E."/>
            <person name="Ruckert-Reed C."/>
            <person name="Fedorenko V."/>
            <person name="Kalinowski J."/>
            <person name="Marinelli F."/>
        </authorList>
    </citation>
    <scope>NUCLEOTIDE SEQUENCE [LARGE SCALE GENOMIC DNA]</scope>
    <source>
        <strain evidence="4 5">NRRL 3884</strain>
    </source>
</reference>
<keyword evidence="5" id="KW-1185">Reference proteome</keyword>
<keyword evidence="2" id="KW-0812">Transmembrane</keyword>
<keyword evidence="4" id="KW-0012">Acyltransferase</keyword>
<feature type="transmembrane region" description="Helical" evidence="2">
    <location>
        <begin position="189"/>
        <end position="207"/>
    </location>
</feature>
<accession>A0ABY8W6P6</accession>
<dbReference type="Proteomes" id="UP001240150">
    <property type="component" value="Chromosome"/>
</dbReference>
<feature type="region of interest" description="Disordered" evidence="1">
    <location>
        <begin position="1"/>
        <end position="20"/>
    </location>
</feature>
<feature type="transmembrane region" description="Helical" evidence="2">
    <location>
        <begin position="213"/>
        <end position="230"/>
    </location>
</feature>
<name>A0ABY8W6P6_9ACTN</name>
<feature type="transmembrane region" description="Helical" evidence="2">
    <location>
        <begin position="267"/>
        <end position="287"/>
    </location>
</feature>
<evidence type="ECO:0000313" key="5">
    <source>
        <dbReference type="Proteomes" id="UP001240150"/>
    </source>
</evidence>
<dbReference type="PANTHER" id="PTHR23028:SF53">
    <property type="entry name" value="ACYL_TRANSF_3 DOMAIN-CONTAINING PROTEIN"/>
    <property type="match status" value="1"/>
</dbReference>
<feature type="domain" description="Acyltransferase 3" evidence="3">
    <location>
        <begin position="27"/>
        <end position="345"/>
    </location>
</feature>
<feature type="transmembrane region" description="Helical" evidence="2">
    <location>
        <begin position="65"/>
        <end position="88"/>
    </location>
</feature>
<dbReference type="PANTHER" id="PTHR23028">
    <property type="entry name" value="ACETYLTRANSFERASE"/>
    <property type="match status" value="1"/>
</dbReference>
<keyword evidence="2" id="KW-0472">Membrane</keyword>
<keyword evidence="4" id="KW-0808">Transferase</keyword>
<dbReference type="RefSeq" id="WP_284914714.1">
    <property type="nucleotide sequence ID" value="NZ_CP126980.1"/>
</dbReference>
<feature type="transmembrane region" description="Helical" evidence="2">
    <location>
        <begin position="333"/>
        <end position="354"/>
    </location>
</feature>
<feature type="transmembrane region" description="Helical" evidence="2">
    <location>
        <begin position="109"/>
        <end position="126"/>
    </location>
</feature>
<protein>
    <submittedName>
        <fullName evidence="4">Acyltransferase</fullName>
        <ecNumber evidence="4">2.3.-.-</ecNumber>
    </submittedName>
</protein>